<dbReference type="SUPFAM" id="SSF52540">
    <property type="entry name" value="P-loop containing nucleoside triphosphate hydrolases"/>
    <property type="match status" value="1"/>
</dbReference>
<dbReference type="InterPro" id="IPR041236">
    <property type="entry name" value="PriA_C"/>
</dbReference>
<evidence type="ECO:0000256" key="11">
    <source>
        <dbReference type="ARBA" id="ARBA00048988"/>
    </source>
</evidence>
<keyword evidence="9 12" id="KW-0238">DNA-binding</keyword>
<comment type="catalytic activity">
    <reaction evidence="12">
        <text>Couples ATP hydrolysis with the unwinding of duplex DNA by translocating in the 3'-5' direction.</text>
        <dbReference type="EC" id="5.6.2.4"/>
    </reaction>
</comment>
<dbReference type="CDD" id="cd17929">
    <property type="entry name" value="DEXHc_priA"/>
    <property type="match status" value="1"/>
</dbReference>
<dbReference type="SMART" id="SM00490">
    <property type="entry name" value="HELICc"/>
    <property type="match status" value="1"/>
</dbReference>
<comment type="similarity">
    <text evidence="12">Belongs to the helicase family. PriA subfamily.</text>
</comment>
<dbReference type="STRING" id="616991.GCA_000733925_02892"/>
<comment type="subunit">
    <text evidence="12">Component of the replication restart primosome.</text>
</comment>
<dbReference type="GO" id="GO:0043138">
    <property type="term" value="F:3'-5' DNA helicase activity"/>
    <property type="evidence" value="ECO:0007669"/>
    <property type="project" value="UniProtKB-EC"/>
</dbReference>
<keyword evidence="3 12" id="KW-0479">Metal-binding</keyword>
<dbReference type="RefSeq" id="WP_093980229.1">
    <property type="nucleotide sequence ID" value="NZ_CP022515.1"/>
</dbReference>
<dbReference type="InterPro" id="IPR005259">
    <property type="entry name" value="PriA"/>
</dbReference>
<feature type="binding site" evidence="12">
    <location>
        <position position="565"/>
    </location>
    <ligand>
        <name>Zn(2+)</name>
        <dbReference type="ChEBI" id="CHEBI:29105"/>
        <label>1</label>
    </ligand>
</feature>
<dbReference type="Pfam" id="PF17764">
    <property type="entry name" value="PriA_3primeBD"/>
    <property type="match status" value="1"/>
</dbReference>
<dbReference type="GO" id="GO:0016887">
    <property type="term" value="F:ATP hydrolysis activity"/>
    <property type="evidence" value="ECO:0007669"/>
    <property type="project" value="RHEA"/>
</dbReference>
<dbReference type="InterPro" id="IPR041222">
    <property type="entry name" value="PriA_3primeBD"/>
</dbReference>
<keyword evidence="1 12" id="KW-0639">Primosome</keyword>
<dbReference type="FunFam" id="3.40.50.300:FF:000489">
    <property type="entry name" value="Primosome assembly protein PriA"/>
    <property type="match status" value="1"/>
</dbReference>
<dbReference type="InterPro" id="IPR042115">
    <property type="entry name" value="PriA_3primeBD_sf"/>
</dbReference>
<feature type="binding site" evidence="12">
    <location>
        <position position="552"/>
    </location>
    <ligand>
        <name>Zn(2+)</name>
        <dbReference type="ChEBI" id="CHEBI:29105"/>
        <label>2</label>
    </ligand>
</feature>
<dbReference type="AlphaFoldDB" id="A0A221V3Y0"/>
<evidence type="ECO:0000259" key="14">
    <source>
        <dbReference type="PROSITE" id="PS51194"/>
    </source>
</evidence>
<proteinExistence type="inferred from homology"/>
<dbReference type="GO" id="GO:0006302">
    <property type="term" value="P:double-strand break repair"/>
    <property type="evidence" value="ECO:0007669"/>
    <property type="project" value="InterPro"/>
</dbReference>
<feature type="binding site" evidence="12">
    <location>
        <position position="555"/>
    </location>
    <ligand>
        <name>Zn(2+)</name>
        <dbReference type="ChEBI" id="CHEBI:29105"/>
        <label>2</label>
    </ligand>
</feature>
<evidence type="ECO:0000256" key="7">
    <source>
        <dbReference type="ARBA" id="ARBA00022833"/>
    </source>
</evidence>
<dbReference type="GO" id="GO:0003677">
    <property type="term" value="F:DNA binding"/>
    <property type="evidence" value="ECO:0007669"/>
    <property type="project" value="UniProtKB-UniRule"/>
</dbReference>
<dbReference type="InterPro" id="IPR027417">
    <property type="entry name" value="P-loop_NTPase"/>
</dbReference>
<gene>
    <name evidence="12 15" type="primary">priA</name>
    <name evidence="15" type="ORF">AREALGSMS7_04709</name>
</gene>
<keyword evidence="10 12" id="KW-0413">Isomerase</keyword>
<evidence type="ECO:0000256" key="2">
    <source>
        <dbReference type="ARBA" id="ARBA00022705"/>
    </source>
</evidence>
<evidence type="ECO:0000256" key="5">
    <source>
        <dbReference type="ARBA" id="ARBA00022801"/>
    </source>
</evidence>
<dbReference type="PANTHER" id="PTHR30580:SF0">
    <property type="entry name" value="PRIMOSOMAL PROTEIN N"/>
    <property type="match status" value="1"/>
</dbReference>
<dbReference type="Pfam" id="PF00270">
    <property type="entry name" value="DEAD"/>
    <property type="match status" value="1"/>
</dbReference>
<dbReference type="InterPro" id="IPR014001">
    <property type="entry name" value="Helicase_ATP-bd"/>
</dbReference>
<comment type="cofactor">
    <cofactor evidence="12">
        <name>Zn(2+)</name>
        <dbReference type="ChEBI" id="CHEBI:29105"/>
    </cofactor>
    <text evidence="12">Binds 2 zinc ions per subunit.</text>
</comment>
<dbReference type="InterPro" id="IPR001650">
    <property type="entry name" value="Helicase_C-like"/>
</dbReference>
<dbReference type="EC" id="5.6.2.4" evidence="12"/>
<evidence type="ECO:0000256" key="10">
    <source>
        <dbReference type="ARBA" id="ARBA00023235"/>
    </source>
</evidence>
<feature type="binding site" evidence="12">
    <location>
        <position position="537"/>
    </location>
    <ligand>
        <name>Zn(2+)</name>
        <dbReference type="ChEBI" id="CHEBI:29105"/>
        <label>2</label>
    </ligand>
</feature>
<dbReference type="GO" id="GO:0006310">
    <property type="term" value="P:DNA recombination"/>
    <property type="evidence" value="ECO:0007669"/>
    <property type="project" value="InterPro"/>
</dbReference>
<evidence type="ECO:0000256" key="1">
    <source>
        <dbReference type="ARBA" id="ARBA00022515"/>
    </source>
</evidence>
<evidence type="ECO:0000256" key="6">
    <source>
        <dbReference type="ARBA" id="ARBA00022806"/>
    </source>
</evidence>
<dbReference type="KEGG" id="aalg:AREALGSMS7_04709"/>
<evidence type="ECO:0000256" key="4">
    <source>
        <dbReference type="ARBA" id="ARBA00022741"/>
    </source>
</evidence>
<dbReference type="NCBIfam" id="TIGR00595">
    <property type="entry name" value="priA"/>
    <property type="match status" value="1"/>
</dbReference>
<evidence type="ECO:0000256" key="9">
    <source>
        <dbReference type="ARBA" id="ARBA00023125"/>
    </source>
</evidence>
<evidence type="ECO:0000313" key="15">
    <source>
        <dbReference type="EMBL" id="ASO08098.1"/>
    </source>
</evidence>
<keyword evidence="6 12" id="KW-0347">Helicase</keyword>
<protein>
    <recommendedName>
        <fullName evidence="12">Replication restart protein PriA</fullName>
    </recommendedName>
    <alternativeName>
        <fullName evidence="12">ATP-dependent DNA helicase PriA</fullName>
        <ecNumber evidence="12">5.6.2.4</ecNumber>
    </alternativeName>
    <alternativeName>
        <fullName evidence="12">DNA 3'-5' helicase PriA</fullName>
    </alternativeName>
</protein>
<comment type="function">
    <text evidence="12">Initiates the restart of stalled replication forks, which reloads the replicative helicase on sites other than the origin of replication. Recognizes and binds to abandoned replication forks and remodels them to uncover a helicase loading site. Promotes assembly of the primosome at these replication forks.</text>
</comment>
<dbReference type="PANTHER" id="PTHR30580">
    <property type="entry name" value="PRIMOSOMAL PROTEIN N"/>
    <property type="match status" value="1"/>
</dbReference>
<dbReference type="Pfam" id="PF00271">
    <property type="entry name" value="Helicase_C"/>
    <property type="match status" value="1"/>
</dbReference>
<evidence type="ECO:0000259" key="13">
    <source>
        <dbReference type="PROSITE" id="PS51192"/>
    </source>
</evidence>
<keyword evidence="5 12" id="KW-0378">Hydrolase</keyword>
<feature type="domain" description="Helicase ATP-binding" evidence="13">
    <location>
        <begin position="293"/>
        <end position="462"/>
    </location>
</feature>
<feature type="domain" description="Helicase C-terminal" evidence="14">
    <location>
        <begin position="560"/>
        <end position="719"/>
    </location>
</feature>
<dbReference type="EMBL" id="CP022515">
    <property type="protein sequence ID" value="ASO08098.1"/>
    <property type="molecule type" value="Genomic_DNA"/>
</dbReference>
<feature type="binding site" evidence="12">
    <location>
        <position position="534"/>
    </location>
    <ligand>
        <name>Zn(2+)</name>
        <dbReference type="ChEBI" id="CHEBI:29105"/>
        <label>2</label>
    </ligand>
</feature>
<evidence type="ECO:0000256" key="12">
    <source>
        <dbReference type="HAMAP-Rule" id="MF_00983"/>
    </source>
</evidence>
<dbReference type="GO" id="GO:0006269">
    <property type="term" value="P:DNA replication, synthesis of primer"/>
    <property type="evidence" value="ECO:0007669"/>
    <property type="project" value="UniProtKB-KW"/>
</dbReference>
<dbReference type="Proteomes" id="UP000204551">
    <property type="component" value="Chromosome"/>
</dbReference>
<keyword evidence="8 12" id="KW-0067">ATP-binding</keyword>
<dbReference type="GO" id="GO:0008270">
    <property type="term" value="F:zinc ion binding"/>
    <property type="evidence" value="ECO:0007669"/>
    <property type="project" value="UniProtKB-UniRule"/>
</dbReference>
<dbReference type="GO" id="GO:0006270">
    <property type="term" value="P:DNA replication initiation"/>
    <property type="evidence" value="ECO:0007669"/>
    <property type="project" value="TreeGrafter"/>
</dbReference>
<feature type="binding site" evidence="12">
    <location>
        <position position="525"/>
    </location>
    <ligand>
        <name>Zn(2+)</name>
        <dbReference type="ChEBI" id="CHEBI:29105"/>
        <label>1</label>
    </ligand>
</feature>
<sequence>MQDFINVILPIPIEKLFTYKVTGEEAKALKPGMRVAVPFGKSKIYTALVFEIHNTAPTVYEAKEIDQILDDQPIVTNIQLKFWHWLAQYYMCSIGEVFRSAVPSALLLESETLILRNDRANIEENDLLDDEFLVFEALQHQSILRVQEISDILDKKNIIPVLNRLLKKNIIFLKEEMYEQFKPKLVRYVQLGKNYRSEENLEALLNGLTRAPKQSQVVLSLFQLQAVTKKPVKVSELEKASNSSSSIIKTLIDKGILEEQFVQTDRVVYEGDGENEALKSLNDYQKVALKDIKNSFQDNKVVLLHGVTSSGKTEVYVKLIEEFLSQGKQALYLLPEIALTTQLISRLQAYFGEKVAVYHSKYNVQERVEVWNNVLENKPVAQIVIGARSALFLPFKDLGLVIVDEEHESSFKQYDPAPRYHARDAAIVLGNLHGSDILLGSATPSVESFYNVKVGKYGYAHIERRYGNVLMPDMELVDIKEQSRKKRMKGHFSERLLEEIAETLDNGEQVILFQNRRGFAPIMECTTCGHAPQCPNCDVSLTYHQHRKQLRCHYCSYHIALQETCQACGNATLDTKGFGTEQVEQELNTLFPKTNVGRMDLDTTRGKHGYEKIINSFEQQEIDILVGTQMLTKGLDFRNVNLVGIMNADSLLNFPDFRAHERSFQLLTQVAGRAGRTKKRGKVIIQSYNPNHRILQQVTTNDYLGMFQEQIYEREQYKYPPINRIIKITFKHKDYNKLNDASEWFAKSLRNSFGGNVLGPEYPPVARIRNQYIKNVIIKIGENYSLVKTKNSIKRIEKSFNAISYYRGVRVIYNVDHI</sequence>
<dbReference type="InterPro" id="IPR011545">
    <property type="entry name" value="DEAD/DEAH_box_helicase_dom"/>
</dbReference>
<dbReference type="CDD" id="cd18804">
    <property type="entry name" value="SF2_C_priA"/>
    <property type="match status" value="1"/>
</dbReference>
<dbReference type="eggNOG" id="COG1198">
    <property type="taxonomic scope" value="Bacteria"/>
</dbReference>
<name>A0A221V3Y0_9FLAO</name>
<evidence type="ECO:0000313" key="16">
    <source>
        <dbReference type="Proteomes" id="UP000204551"/>
    </source>
</evidence>
<dbReference type="FunFam" id="3.40.1440.60:FF:000001">
    <property type="entry name" value="Primosomal protein N"/>
    <property type="match status" value="1"/>
</dbReference>
<evidence type="ECO:0000256" key="3">
    <source>
        <dbReference type="ARBA" id="ARBA00022723"/>
    </source>
</evidence>
<dbReference type="InterPro" id="IPR040498">
    <property type="entry name" value="PriA_CRR"/>
</dbReference>
<keyword evidence="4 12" id="KW-0547">Nucleotide-binding</keyword>
<dbReference type="Pfam" id="PF18319">
    <property type="entry name" value="Zn_ribbon_PriA"/>
    <property type="match status" value="1"/>
</dbReference>
<dbReference type="GO" id="GO:1990077">
    <property type="term" value="C:primosome complex"/>
    <property type="evidence" value="ECO:0007669"/>
    <property type="project" value="UniProtKB-UniRule"/>
</dbReference>
<dbReference type="PROSITE" id="PS51194">
    <property type="entry name" value="HELICASE_CTER"/>
    <property type="match status" value="1"/>
</dbReference>
<comment type="catalytic activity">
    <reaction evidence="11 12">
        <text>ATP + H2O = ADP + phosphate + H(+)</text>
        <dbReference type="Rhea" id="RHEA:13065"/>
        <dbReference type="ChEBI" id="CHEBI:15377"/>
        <dbReference type="ChEBI" id="CHEBI:15378"/>
        <dbReference type="ChEBI" id="CHEBI:30616"/>
        <dbReference type="ChEBI" id="CHEBI:43474"/>
        <dbReference type="ChEBI" id="CHEBI:456216"/>
        <dbReference type="EC" id="5.6.2.4"/>
    </reaction>
</comment>
<organism evidence="15 16">
    <name type="scientific">Arenibacter algicola</name>
    <dbReference type="NCBI Taxonomy" id="616991"/>
    <lineage>
        <taxon>Bacteria</taxon>
        <taxon>Pseudomonadati</taxon>
        <taxon>Bacteroidota</taxon>
        <taxon>Flavobacteriia</taxon>
        <taxon>Flavobacteriales</taxon>
        <taxon>Flavobacteriaceae</taxon>
        <taxon>Arenibacter</taxon>
    </lineage>
</organism>
<accession>A0A221V3Y0</accession>
<dbReference type="Gene3D" id="3.40.50.300">
    <property type="entry name" value="P-loop containing nucleotide triphosphate hydrolases"/>
    <property type="match status" value="2"/>
</dbReference>
<feature type="binding site" evidence="12">
    <location>
        <position position="568"/>
    </location>
    <ligand>
        <name>Zn(2+)</name>
        <dbReference type="ChEBI" id="CHEBI:29105"/>
        <label>1</label>
    </ligand>
</feature>
<feature type="binding site" evidence="12">
    <location>
        <position position="528"/>
    </location>
    <ligand>
        <name>Zn(2+)</name>
        <dbReference type="ChEBI" id="CHEBI:29105"/>
        <label>1</label>
    </ligand>
</feature>
<keyword evidence="2 12" id="KW-0235">DNA replication</keyword>
<dbReference type="Gene3D" id="3.40.1440.60">
    <property type="entry name" value="PriA, 3(prime) DNA-binding domain"/>
    <property type="match status" value="1"/>
</dbReference>
<dbReference type="GO" id="GO:0005524">
    <property type="term" value="F:ATP binding"/>
    <property type="evidence" value="ECO:0007669"/>
    <property type="project" value="UniProtKB-UniRule"/>
</dbReference>
<dbReference type="PROSITE" id="PS51192">
    <property type="entry name" value="HELICASE_ATP_BIND_1"/>
    <property type="match status" value="1"/>
</dbReference>
<keyword evidence="7 12" id="KW-0862">Zinc</keyword>
<evidence type="ECO:0000256" key="8">
    <source>
        <dbReference type="ARBA" id="ARBA00022840"/>
    </source>
</evidence>
<dbReference type="HAMAP" id="MF_00983">
    <property type="entry name" value="PriA"/>
    <property type="match status" value="1"/>
</dbReference>
<reference evidence="15 16" key="1">
    <citation type="submission" date="2017-07" db="EMBL/GenBank/DDBJ databases">
        <title>Genome Sequence of Arenibacter algicola Strain SMS7 Isolated from a culture of the Diatom Skeletonema marinoi.</title>
        <authorList>
            <person name="Topel M."/>
            <person name="Pinder M.I.M."/>
            <person name="Johansson O.N."/>
            <person name="Kourtchenko O."/>
            <person name="Godhe A."/>
            <person name="Clarke A.K."/>
        </authorList>
    </citation>
    <scope>NUCLEOTIDE SEQUENCE [LARGE SCALE GENOMIC DNA]</scope>
    <source>
        <strain evidence="15 16">SMS7</strain>
    </source>
</reference>
<dbReference type="Pfam" id="PF18074">
    <property type="entry name" value="PriA_C"/>
    <property type="match status" value="1"/>
</dbReference>
<dbReference type="SMART" id="SM00487">
    <property type="entry name" value="DEXDc"/>
    <property type="match status" value="1"/>
</dbReference>